<protein>
    <submittedName>
        <fullName evidence="6">Arylsulfatase</fullName>
        <ecNumber evidence="6">3.1.6.-</ecNumber>
    </submittedName>
</protein>
<dbReference type="Gene3D" id="3.40.720.10">
    <property type="entry name" value="Alkaline Phosphatase, subunit A"/>
    <property type="match status" value="1"/>
</dbReference>
<dbReference type="EC" id="3.1.6.-" evidence="6"/>
<evidence type="ECO:0000256" key="1">
    <source>
        <dbReference type="ARBA" id="ARBA00008779"/>
    </source>
</evidence>
<dbReference type="EMBL" id="CP121261">
    <property type="protein sequence ID" value="WFP08731.1"/>
    <property type="molecule type" value="Genomic_DNA"/>
</dbReference>
<dbReference type="PANTHER" id="PTHR42693">
    <property type="entry name" value="ARYLSULFATASE FAMILY MEMBER"/>
    <property type="match status" value="1"/>
</dbReference>
<keyword evidence="4" id="KW-0106">Calcium</keyword>
<keyword evidence="2" id="KW-0479">Metal-binding</keyword>
<gene>
    <name evidence="6" type="ORF">P8T11_02300</name>
</gene>
<dbReference type="RefSeq" id="WP_268078525.1">
    <property type="nucleotide sequence ID" value="NZ_CP106885.1"/>
</dbReference>
<keyword evidence="3 6" id="KW-0378">Hydrolase</keyword>
<dbReference type="InterPro" id="IPR050738">
    <property type="entry name" value="Sulfatase"/>
</dbReference>
<name>A0ABY8GVX1_9BURK</name>
<dbReference type="GO" id="GO:0016787">
    <property type="term" value="F:hydrolase activity"/>
    <property type="evidence" value="ECO:0007669"/>
    <property type="project" value="UniProtKB-KW"/>
</dbReference>
<evidence type="ECO:0000313" key="7">
    <source>
        <dbReference type="Proteomes" id="UP001214170"/>
    </source>
</evidence>
<dbReference type="InterPro" id="IPR000917">
    <property type="entry name" value="Sulfatase_N"/>
</dbReference>
<reference evidence="6 7" key="1">
    <citation type="submission" date="2023-03" db="EMBL/GenBank/DDBJ databases">
        <title>Achromobacter spanius LIG8.</title>
        <authorList>
            <person name="Shrestha S."/>
        </authorList>
    </citation>
    <scope>NUCLEOTIDE SEQUENCE [LARGE SCALE GENOMIC DNA]</scope>
    <source>
        <strain evidence="6 7">LIG8</strain>
    </source>
</reference>
<dbReference type="SUPFAM" id="SSF53649">
    <property type="entry name" value="Alkaline phosphatase-like"/>
    <property type="match status" value="1"/>
</dbReference>
<evidence type="ECO:0000256" key="2">
    <source>
        <dbReference type="ARBA" id="ARBA00022723"/>
    </source>
</evidence>
<evidence type="ECO:0000256" key="3">
    <source>
        <dbReference type="ARBA" id="ARBA00022801"/>
    </source>
</evidence>
<dbReference type="PANTHER" id="PTHR42693:SF53">
    <property type="entry name" value="ENDO-4-O-SULFATASE"/>
    <property type="match status" value="1"/>
</dbReference>
<dbReference type="Gene3D" id="3.30.1120.10">
    <property type="match status" value="1"/>
</dbReference>
<sequence>MKITAALTRSSVVNCCGQLYQYFVGTPIYSRLQGQELIGDKVMPGSSEDSFNGVIGRTYKDSRPDWPKKASAPAGSPNVVFIVLDDVGFSDLGCYGSEIRTPRMDALAAGGLRYSNFHVTAMCSPTRACLMTGRNAHSVGVGIISEWANGFPAYQGRITRKAATLPEILGDHAYGCYASGKWHLTNMADYGASGPHGDWPLGRGFSRWYGFHGALIDQWNPELYEDNHPFHKEPEPDYHLSTDLVDRAIGHIRDHVTSSDAKPFFTYLAFGACHWPHQVPDSYIQGYRGTYEKGWDAIRDERFKRQKAMGIVPGSATMAGRNPGVDAWEDIPADMRKLGCRLQETYSAFLEHTDNEIGRLVDFLESTGQLDNTLIVLVSDNGASPEGGPTGAINMRKHMTHEQETVADALGKLDTIGSEYSFSHYPMGWAQVSNTPLKWYKKDTHGGGIRAPLIVHWPAGISARGEVRTQFHHVVDIVPTVLDCIGVQAPKVYQGTEQLPIHGQSMRYSFDAHQAPTNKTTQYFELLGDRAIWHEGWKAVVRHKKGEDYDTQDRWELYKLDEDFTETKDLSQSHPEKLKEMQDRWWQQADEFGVLPLDDRESERAREFLFASKRSRYEFLPDMARVDRFLVPEISDRSYSITSILKDLRQDTEGVIVSWGSRFAGFALYALAGKLVYEYAYTESVSHQMQADLPTGDASVEIRFTRTGTNAGTMEMIVNGARAAAIDLPKMWWTYSTTSGLTCGLAGVPLSENYKPPFRFQAGIERVIVELADDGGDHREAQAWTVFKQQ</sequence>
<comment type="similarity">
    <text evidence="1">Belongs to the sulfatase family.</text>
</comment>
<evidence type="ECO:0000259" key="5">
    <source>
        <dbReference type="Pfam" id="PF00884"/>
    </source>
</evidence>
<organism evidence="6 7">
    <name type="scientific">Achromobacter spanius</name>
    <dbReference type="NCBI Taxonomy" id="217203"/>
    <lineage>
        <taxon>Bacteria</taxon>
        <taxon>Pseudomonadati</taxon>
        <taxon>Pseudomonadota</taxon>
        <taxon>Betaproteobacteria</taxon>
        <taxon>Burkholderiales</taxon>
        <taxon>Alcaligenaceae</taxon>
        <taxon>Achromobacter</taxon>
    </lineage>
</organism>
<dbReference type="Proteomes" id="UP001214170">
    <property type="component" value="Chromosome"/>
</dbReference>
<accession>A0ABY8GVX1</accession>
<feature type="domain" description="Sulfatase N-terminal" evidence="5">
    <location>
        <begin position="77"/>
        <end position="487"/>
    </location>
</feature>
<dbReference type="InterPro" id="IPR017850">
    <property type="entry name" value="Alkaline_phosphatase_core_sf"/>
</dbReference>
<dbReference type="PROSITE" id="PS00523">
    <property type="entry name" value="SULFATASE_1"/>
    <property type="match status" value="1"/>
</dbReference>
<dbReference type="CDD" id="cd16025">
    <property type="entry name" value="PAS_like"/>
    <property type="match status" value="1"/>
</dbReference>
<evidence type="ECO:0000313" key="6">
    <source>
        <dbReference type="EMBL" id="WFP08731.1"/>
    </source>
</evidence>
<evidence type="ECO:0000256" key="4">
    <source>
        <dbReference type="ARBA" id="ARBA00022837"/>
    </source>
</evidence>
<proteinExistence type="inferred from homology"/>
<dbReference type="InterPro" id="IPR024607">
    <property type="entry name" value="Sulfatase_CS"/>
</dbReference>
<keyword evidence="7" id="KW-1185">Reference proteome</keyword>
<dbReference type="Pfam" id="PF00884">
    <property type="entry name" value="Sulfatase"/>
    <property type="match status" value="1"/>
</dbReference>